<protein>
    <submittedName>
        <fullName evidence="1">Uncharacterized protein</fullName>
    </submittedName>
</protein>
<evidence type="ECO:0000313" key="2">
    <source>
        <dbReference type="Proteomes" id="UP000578449"/>
    </source>
</evidence>
<organism evidence="1 2">
    <name type="scientific">Thermocatellispora tengchongensis</name>
    <dbReference type="NCBI Taxonomy" id="1073253"/>
    <lineage>
        <taxon>Bacteria</taxon>
        <taxon>Bacillati</taxon>
        <taxon>Actinomycetota</taxon>
        <taxon>Actinomycetes</taxon>
        <taxon>Streptosporangiales</taxon>
        <taxon>Streptosporangiaceae</taxon>
        <taxon>Thermocatellispora</taxon>
    </lineage>
</organism>
<sequence>MYVYVTADHVELREPDDCRRFHVLTALDRAALDAALAGAGAGSATDAETDAEIDIGWVRSAAVGAGGVGGDWADRFAAMLAYAGRKGWLTADGRRVRAHVERP</sequence>
<name>A0A840PAJ8_9ACTN</name>
<proteinExistence type="predicted"/>
<dbReference type="AlphaFoldDB" id="A0A840PAJ8"/>
<gene>
    <name evidence="1" type="ORF">HNP84_006419</name>
</gene>
<dbReference type="RefSeq" id="WP_185053558.1">
    <property type="nucleotide sequence ID" value="NZ_BAABIX010000008.1"/>
</dbReference>
<keyword evidence="2" id="KW-1185">Reference proteome</keyword>
<comment type="caution">
    <text evidence="1">The sequence shown here is derived from an EMBL/GenBank/DDBJ whole genome shotgun (WGS) entry which is preliminary data.</text>
</comment>
<reference evidence="1 2" key="1">
    <citation type="submission" date="2020-08" db="EMBL/GenBank/DDBJ databases">
        <title>Genomic Encyclopedia of Type Strains, Phase IV (KMG-IV): sequencing the most valuable type-strain genomes for metagenomic binning, comparative biology and taxonomic classification.</title>
        <authorList>
            <person name="Goeker M."/>
        </authorList>
    </citation>
    <scope>NUCLEOTIDE SEQUENCE [LARGE SCALE GENOMIC DNA]</scope>
    <source>
        <strain evidence="1 2">DSM 45615</strain>
    </source>
</reference>
<accession>A0A840PAJ8</accession>
<dbReference type="Proteomes" id="UP000578449">
    <property type="component" value="Unassembled WGS sequence"/>
</dbReference>
<dbReference type="EMBL" id="JACHGN010000015">
    <property type="protein sequence ID" value="MBB5136668.1"/>
    <property type="molecule type" value="Genomic_DNA"/>
</dbReference>
<evidence type="ECO:0000313" key="1">
    <source>
        <dbReference type="EMBL" id="MBB5136668.1"/>
    </source>
</evidence>